<comment type="caution">
    <text evidence="1">The sequence shown here is derived from an EMBL/GenBank/DDBJ whole genome shotgun (WGS) entry which is preliminary data.</text>
</comment>
<organism evidence="1 2">
    <name type="scientific">Deinococcus arboris</name>
    <dbReference type="NCBI Taxonomy" id="2682977"/>
    <lineage>
        <taxon>Bacteria</taxon>
        <taxon>Thermotogati</taxon>
        <taxon>Deinococcota</taxon>
        <taxon>Deinococci</taxon>
        <taxon>Deinococcales</taxon>
        <taxon>Deinococcaceae</taxon>
        <taxon>Deinococcus</taxon>
    </lineage>
</organism>
<accession>A0A7C9M8P3</accession>
<proteinExistence type="predicted"/>
<evidence type="ECO:0000313" key="2">
    <source>
        <dbReference type="Proteomes" id="UP000483286"/>
    </source>
</evidence>
<name>A0A7C9M8P3_9DEIO</name>
<evidence type="ECO:0000313" key="1">
    <source>
        <dbReference type="EMBL" id="MVN88765.1"/>
    </source>
</evidence>
<dbReference type="EMBL" id="WQLB01000034">
    <property type="protein sequence ID" value="MVN88765.1"/>
    <property type="molecule type" value="Genomic_DNA"/>
</dbReference>
<keyword evidence="2" id="KW-1185">Reference proteome</keyword>
<gene>
    <name evidence="1" type="ORF">GO986_18665</name>
</gene>
<sequence length="95" mass="10567">MHEPLIVLGERGRRPQLSLLGCTVHADRIEAQGYILHAPLKRGKTLARMRKVAHGWEVLRGALQARAPRLMPPEEQQGVVSLHAGLTLPITRKGR</sequence>
<protein>
    <submittedName>
        <fullName evidence="1">Uncharacterized protein</fullName>
    </submittedName>
</protein>
<dbReference type="RefSeq" id="WP_157460872.1">
    <property type="nucleotide sequence ID" value="NZ_WQLB01000034.1"/>
</dbReference>
<dbReference type="AlphaFoldDB" id="A0A7C9M8P3"/>
<reference evidence="1 2" key="1">
    <citation type="submission" date="2019-12" db="EMBL/GenBank/DDBJ databases">
        <title>Deinococcus sp. HMF7620 Genome sequencing and assembly.</title>
        <authorList>
            <person name="Kang H."/>
            <person name="Kim H."/>
            <person name="Joh K."/>
        </authorList>
    </citation>
    <scope>NUCLEOTIDE SEQUENCE [LARGE SCALE GENOMIC DNA]</scope>
    <source>
        <strain evidence="1 2">HMF7620</strain>
    </source>
</reference>
<dbReference type="Proteomes" id="UP000483286">
    <property type="component" value="Unassembled WGS sequence"/>
</dbReference>